<dbReference type="PATRIC" id="fig|1566026.4.peg.2582"/>
<evidence type="ECO:0000259" key="1">
    <source>
        <dbReference type="Pfam" id="PF08401"/>
    </source>
</evidence>
<dbReference type="AlphaFoldDB" id="A0A0L8APK0"/>
<dbReference type="Proteomes" id="UP000036908">
    <property type="component" value="Unassembled WGS sequence"/>
</dbReference>
<reference evidence="4" key="1">
    <citation type="submission" date="2014-11" db="EMBL/GenBank/DDBJ databases">
        <title>Genome sequencing of Roseivirga sp. D-25.</title>
        <authorList>
            <person name="Selvaratnam C."/>
            <person name="Thevarajoo S."/>
            <person name="Goh K.M."/>
            <person name="Eee R."/>
            <person name="Chan K.-G."/>
            <person name="Chong C.S."/>
        </authorList>
    </citation>
    <scope>NUCLEOTIDE SEQUENCE [LARGE SCALE GENOMIC DNA]</scope>
    <source>
        <strain evidence="4">D-25</strain>
    </source>
</reference>
<dbReference type="InterPro" id="IPR017113">
    <property type="entry name" value="Antirestriction_ArdC"/>
</dbReference>
<comment type="caution">
    <text evidence="3">The sequence shown here is derived from an EMBL/GenBank/DDBJ whole genome shotgun (WGS) entry which is preliminary data.</text>
</comment>
<feature type="domain" description="N-terminal" evidence="1">
    <location>
        <begin position="9"/>
        <end position="127"/>
    </location>
</feature>
<dbReference type="InterPro" id="IPR041459">
    <property type="entry name" value="MPTase-PolyVal"/>
</dbReference>
<dbReference type="OrthoDB" id="9792687at2"/>
<dbReference type="GO" id="GO:0003697">
    <property type="term" value="F:single-stranded DNA binding"/>
    <property type="evidence" value="ECO:0007669"/>
    <property type="project" value="InterPro"/>
</dbReference>
<dbReference type="InterPro" id="IPR013610">
    <property type="entry name" value="ArdC_N"/>
</dbReference>
<gene>
    <name evidence="3" type="ORF">OB69_04055</name>
</gene>
<dbReference type="EMBL" id="JSVA01000004">
    <property type="protein sequence ID" value="KOF04161.1"/>
    <property type="molecule type" value="Genomic_DNA"/>
</dbReference>
<evidence type="ECO:0008006" key="5">
    <source>
        <dbReference type="Google" id="ProtNLM"/>
    </source>
</evidence>
<sequence length="304" mass="34888">MSYAKNKTDIHQQVTDQIISLLDQVDLNNYQPPFASLAAKGLPVNPTTRNHYQGINILNLWFNQQAKQFNSNHWASFKQWKDKGANVKKGEKGTQIIFYKSLIKTEENSKGETETHKIPMLRLYTVFNANQVENFEPETTPVDLQTDNVERISLVDEFCKGTGADIHHGGDEAYFDPMEDYIQMPETRLFLDTEQSTATENYYSTLLHELTHWTGGKHRLERDLAHNQKEREKYAFEELVAELGAAFLCAYHGIAQSRPLNHALYIKSWLRALKDDKTFIFKASAQAAKAVDYLDQMARGEPQP</sequence>
<dbReference type="Pfam" id="PF08401">
    <property type="entry name" value="ArdcN"/>
    <property type="match status" value="1"/>
</dbReference>
<protein>
    <recommendedName>
        <fullName evidence="5">Peptidase</fullName>
    </recommendedName>
</protein>
<proteinExistence type="predicted"/>
<accession>A0A0L8APK0</accession>
<dbReference type="RefSeq" id="WP_053222400.1">
    <property type="nucleotide sequence ID" value="NZ_JSVA01000004.1"/>
</dbReference>
<evidence type="ECO:0000313" key="3">
    <source>
        <dbReference type="EMBL" id="KOF04161.1"/>
    </source>
</evidence>
<feature type="domain" description="Polyvalent protein metallopeptidase" evidence="2">
    <location>
        <begin position="155"/>
        <end position="286"/>
    </location>
</feature>
<evidence type="ECO:0000313" key="4">
    <source>
        <dbReference type="Proteomes" id="UP000036908"/>
    </source>
</evidence>
<keyword evidence="4" id="KW-1185">Reference proteome</keyword>
<dbReference type="PIRSF" id="PIRSF037112">
    <property type="entry name" value="Antirestriction_ArdC"/>
    <property type="match status" value="1"/>
</dbReference>
<evidence type="ECO:0000259" key="2">
    <source>
        <dbReference type="Pfam" id="PF18818"/>
    </source>
</evidence>
<organism evidence="3 4">
    <name type="scientific">Roseivirga seohaensis subsp. aquiponti</name>
    <dbReference type="NCBI Taxonomy" id="1566026"/>
    <lineage>
        <taxon>Bacteria</taxon>
        <taxon>Pseudomonadati</taxon>
        <taxon>Bacteroidota</taxon>
        <taxon>Cytophagia</taxon>
        <taxon>Cytophagales</taxon>
        <taxon>Roseivirgaceae</taxon>
        <taxon>Roseivirga</taxon>
    </lineage>
</organism>
<dbReference type="Pfam" id="PF18818">
    <property type="entry name" value="MPTase-PolyVal"/>
    <property type="match status" value="1"/>
</dbReference>
<name>A0A0L8APK0_9BACT</name>